<dbReference type="NCBIfam" id="TIGR00427">
    <property type="entry name" value="NAAT family transporter"/>
    <property type="match status" value="1"/>
</dbReference>
<dbReference type="InterPro" id="IPR002771">
    <property type="entry name" value="Multi_antbiot-R_MarC"/>
</dbReference>
<protein>
    <recommendedName>
        <fullName evidence="7">UPF0056 membrane protein</fullName>
    </recommendedName>
</protein>
<keyword evidence="4 7" id="KW-0812">Transmembrane</keyword>
<comment type="caution">
    <text evidence="8">The sequence shown here is derived from an EMBL/GenBank/DDBJ whole genome shotgun (WGS) entry which is preliminary data.</text>
</comment>
<keyword evidence="3" id="KW-1003">Cell membrane</keyword>
<dbReference type="Proteomes" id="UP000223913">
    <property type="component" value="Unassembled WGS sequence"/>
</dbReference>
<feature type="transmembrane region" description="Helical" evidence="7">
    <location>
        <begin position="145"/>
        <end position="164"/>
    </location>
</feature>
<dbReference type="OrthoDB" id="21094at2"/>
<evidence type="ECO:0000256" key="6">
    <source>
        <dbReference type="ARBA" id="ARBA00023136"/>
    </source>
</evidence>
<keyword evidence="9" id="KW-1185">Reference proteome</keyword>
<dbReference type="PANTHER" id="PTHR33508">
    <property type="entry name" value="UPF0056 MEMBRANE PROTEIN YHCE"/>
    <property type="match status" value="1"/>
</dbReference>
<comment type="caution">
    <text evidence="7">Lacks conserved residue(s) required for the propagation of feature annotation.</text>
</comment>
<dbReference type="PANTHER" id="PTHR33508:SF1">
    <property type="entry name" value="UPF0056 MEMBRANE PROTEIN YHCE"/>
    <property type="match status" value="1"/>
</dbReference>
<evidence type="ECO:0000313" key="9">
    <source>
        <dbReference type="Proteomes" id="UP000223913"/>
    </source>
</evidence>
<evidence type="ECO:0000256" key="5">
    <source>
        <dbReference type="ARBA" id="ARBA00022989"/>
    </source>
</evidence>
<comment type="subcellular location">
    <subcellularLocation>
        <location evidence="1 7">Cell membrane</location>
        <topology evidence="1 7">Multi-pass membrane protein</topology>
    </subcellularLocation>
</comment>
<dbReference type="AlphaFoldDB" id="A0A2D0NAF1"/>
<evidence type="ECO:0000313" key="8">
    <source>
        <dbReference type="EMBL" id="PHN05358.1"/>
    </source>
</evidence>
<feature type="transmembrane region" description="Helical" evidence="7">
    <location>
        <begin position="75"/>
        <end position="93"/>
    </location>
</feature>
<feature type="transmembrane region" description="Helical" evidence="7">
    <location>
        <begin position="45"/>
        <end position="68"/>
    </location>
</feature>
<evidence type="ECO:0000256" key="3">
    <source>
        <dbReference type="ARBA" id="ARBA00022475"/>
    </source>
</evidence>
<keyword evidence="5 7" id="KW-1133">Transmembrane helix</keyword>
<keyword evidence="6 7" id="KW-0472">Membrane</keyword>
<accession>A0A2D0NAF1</accession>
<proteinExistence type="inferred from homology"/>
<organism evidence="8 9">
    <name type="scientific">Flavilitoribacter nigricans (strain ATCC 23147 / DSM 23189 / NBRC 102662 / NCIMB 1420 / SS-2)</name>
    <name type="common">Lewinella nigricans</name>
    <dbReference type="NCBI Taxonomy" id="1122177"/>
    <lineage>
        <taxon>Bacteria</taxon>
        <taxon>Pseudomonadati</taxon>
        <taxon>Bacteroidota</taxon>
        <taxon>Saprospiria</taxon>
        <taxon>Saprospirales</taxon>
        <taxon>Lewinellaceae</taxon>
        <taxon>Flavilitoribacter</taxon>
    </lineage>
</organism>
<dbReference type="Pfam" id="PF01914">
    <property type="entry name" value="MarC"/>
    <property type="match status" value="1"/>
</dbReference>
<dbReference type="NCBIfam" id="NF008228">
    <property type="entry name" value="PRK10995.1"/>
    <property type="match status" value="1"/>
</dbReference>
<sequence>MLELFITVLASLFSVVNPLGAVPVFLAMTPTYSKAERAHTARNTSIYFILILTVFFLAGTLILSFFGISLSAMRIAGGIVIFLSGFSLLNGKMAESRAVDKKVKHEALEKDDISFSPMAMPLLSGPGSISLLISLYAIHTEWSQRFLIIGVIISLGVIIFLILRSAPYLFRIMGEGGLKALSRIMGFIVMAIGIQYIITGIYDLIRTMQG</sequence>
<feature type="transmembrane region" description="Helical" evidence="7">
    <location>
        <begin position="184"/>
        <end position="205"/>
    </location>
</feature>
<evidence type="ECO:0000256" key="1">
    <source>
        <dbReference type="ARBA" id="ARBA00004651"/>
    </source>
</evidence>
<dbReference type="GO" id="GO:0005886">
    <property type="term" value="C:plasma membrane"/>
    <property type="evidence" value="ECO:0007669"/>
    <property type="project" value="UniProtKB-SubCell"/>
</dbReference>
<comment type="similarity">
    <text evidence="2 7">Belongs to the UPF0056 (MarC) family.</text>
</comment>
<dbReference type="RefSeq" id="WP_099151410.1">
    <property type="nucleotide sequence ID" value="NZ_PDUD01000022.1"/>
</dbReference>
<evidence type="ECO:0000256" key="7">
    <source>
        <dbReference type="RuleBase" id="RU362048"/>
    </source>
</evidence>
<evidence type="ECO:0000256" key="4">
    <source>
        <dbReference type="ARBA" id="ARBA00022692"/>
    </source>
</evidence>
<gene>
    <name evidence="8" type="ORF">CRP01_17745</name>
</gene>
<dbReference type="EMBL" id="PDUD01000022">
    <property type="protein sequence ID" value="PHN05358.1"/>
    <property type="molecule type" value="Genomic_DNA"/>
</dbReference>
<reference evidence="8 9" key="1">
    <citation type="submission" date="2017-10" db="EMBL/GenBank/DDBJ databases">
        <title>The draft genome sequence of Lewinella nigricans NBRC 102662.</title>
        <authorList>
            <person name="Wang K."/>
        </authorList>
    </citation>
    <scope>NUCLEOTIDE SEQUENCE [LARGE SCALE GENOMIC DNA]</scope>
    <source>
        <strain evidence="8 9">NBRC 102662</strain>
    </source>
</reference>
<evidence type="ECO:0000256" key="2">
    <source>
        <dbReference type="ARBA" id="ARBA00009784"/>
    </source>
</evidence>
<name>A0A2D0NAF1_FLAN2</name>